<evidence type="ECO:0000256" key="2">
    <source>
        <dbReference type="SAM" id="SignalP"/>
    </source>
</evidence>
<proteinExistence type="predicted"/>
<protein>
    <submittedName>
        <fullName evidence="4">Uncharacterized protein CXorf66 homolog</fullName>
    </submittedName>
</protein>
<dbReference type="AlphaFoldDB" id="A0AAX6RLK3"/>
<reference evidence="4" key="1">
    <citation type="submission" date="2025-08" db="UniProtKB">
        <authorList>
            <consortium name="RefSeq"/>
        </authorList>
    </citation>
    <scope>IDENTIFICATION</scope>
</reference>
<dbReference type="Proteomes" id="UP000694906">
    <property type="component" value="Unplaced"/>
</dbReference>
<dbReference type="RefSeq" id="XP_021098201.1">
    <property type="nucleotide sequence ID" value="XM_021242542.1"/>
</dbReference>
<keyword evidence="3" id="KW-1185">Reference proteome</keyword>
<name>A0AAX6RLK3_HETGA</name>
<evidence type="ECO:0000256" key="1">
    <source>
        <dbReference type="SAM" id="MobiDB-lite"/>
    </source>
</evidence>
<sequence>MTLFICVLLLSIWATNCLNISTSNGSSTARVRPLNSTKEEKVENCRKPLLKVLHGLMMTAFFAIHFCLIHYNCMIKPIEQKPVKKEGVEAKLCWPAILPLSKSKTKDLCRPEKQTLLPNVDDLSRPANPEMSPIPPNAEKLVRQSSSKKSSKPSLIDLLKSFYLEELHRIYLQKTHKKTHKLAAQVSSPSSAKPAKVPSQASLQSLGRPAESPYPENQILVNNISEEKDDDIQVAGYLPVSNEMMSFARSFHKVDSQDHEYFAIVSDNYKVDDSDEDSDTEITIICNIMSNDLLPKGTPNN</sequence>
<feature type="region of interest" description="Disordered" evidence="1">
    <location>
        <begin position="182"/>
        <end position="215"/>
    </location>
</feature>
<evidence type="ECO:0000313" key="4">
    <source>
        <dbReference type="RefSeq" id="XP_021098201.1"/>
    </source>
</evidence>
<feature type="region of interest" description="Disordered" evidence="1">
    <location>
        <begin position="116"/>
        <end position="148"/>
    </location>
</feature>
<dbReference type="InterPro" id="IPR038873">
    <property type="entry name" value="CXorf66"/>
</dbReference>
<gene>
    <name evidence="4" type="primary">CUNHXorf66</name>
</gene>
<dbReference type="GeneID" id="110345358"/>
<dbReference type="CTD" id="123521486"/>
<keyword evidence="2" id="KW-0732">Signal</keyword>
<accession>A0AAX6RLK3</accession>
<feature type="chain" id="PRO_5043500789" evidence="2">
    <location>
        <begin position="18"/>
        <end position="301"/>
    </location>
</feature>
<evidence type="ECO:0000313" key="3">
    <source>
        <dbReference type="Proteomes" id="UP000694906"/>
    </source>
</evidence>
<dbReference type="PANTHER" id="PTHR37340:SF1">
    <property type="entry name" value="GENE 7073-RELATED"/>
    <property type="match status" value="1"/>
</dbReference>
<feature type="compositionally biased region" description="Low complexity" evidence="1">
    <location>
        <begin position="183"/>
        <end position="202"/>
    </location>
</feature>
<organism evidence="3 4">
    <name type="scientific">Heterocephalus glaber</name>
    <name type="common">Naked mole rat</name>
    <dbReference type="NCBI Taxonomy" id="10181"/>
    <lineage>
        <taxon>Eukaryota</taxon>
        <taxon>Metazoa</taxon>
        <taxon>Chordata</taxon>
        <taxon>Craniata</taxon>
        <taxon>Vertebrata</taxon>
        <taxon>Euteleostomi</taxon>
        <taxon>Mammalia</taxon>
        <taxon>Eutheria</taxon>
        <taxon>Euarchontoglires</taxon>
        <taxon>Glires</taxon>
        <taxon>Rodentia</taxon>
        <taxon>Hystricomorpha</taxon>
        <taxon>Bathyergidae</taxon>
        <taxon>Heterocephalus</taxon>
    </lineage>
</organism>
<feature type="signal peptide" evidence="2">
    <location>
        <begin position="1"/>
        <end position="17"/>
    </location>
</feature>
<dbReference type="PANTHER" id="PTHR37340">
    <property type="entry name" value="GENE 7073-RELATED"/>
    <property type="match status" value="1"/>
</dbReference>